<protein>
    <submittedName>
        <fullName evidence="1">Uncharacterized protein</fullName>
    </submittedName>
</protein>
<name>A0A0K2UD11_LEPSM</name>
<accession>A0A0K2UD11</accession>
<dbReference type="AlphaFoldDB" id="A0A0K2UD11"/>
<dbReference type="EMBL" id="HACA01018240">
    <property type="protein sequence ID" value="CDW35601.1"/>
    <property type="molecule type" value="Transcribed_RNA"/>
</dbReference>
<proteinExistence type="predicted"/>
<sequence length="106" mass="12480">MKCVLTRAITSLKTHINVNKDYSPNSFSIQELQDAIKHCDYRYKCVEYSVNAWMDCSGEENDKIIQSYLEEQFQTYHEDVHEGRLVLMKAMEAILSGSFHIDIWRK</sequence>
<evidence type="ECO:0000313" key="1">
    <source>
        <dbReference type="EMBL" id="CDW35601.1"/>
    </source>
</evidence>
<reference evidence="1" key="1">
    <citation type="submission" date="2014-05" db="EMBL/GenBank/DDBJ databases">
        <authorList>
            <person name="Chronopoulou M."/>
        </authorList>
    </citation>
    <scope>NUCLEOTIDE SEQUENCE</scope>
    <source>
        <tissue evidence="1">Whole organism</tissue>
    </source>
</reference>
<organism evidence="1">
    <name type="scientific">Lepeophtheirus salmonis</name>
    <name type="common">Salmon louse</name>
    <name type="synonym">Caligus salmonis</name>
    <dbReference type="NCBI Taxonomy" id="72036"/>
    <lineage>
        <taxon>Eukaryota</taxon>
        <taxon>Metazoa</taxon>
        <taxon>Ecdysozoa</taxon>
        <taxon>Arthropoda</taxon>
        <taxon>Crustacea</taxon>
        <taxon>Multicrustacea</taxon>
        <taxon>Hexanauplia</taxon>
        <taxon>Copepoda</taxon>
        <taxon>Siphonostomatoida</taxon>
        <taxon>Caligidae</taxon>
        <taxon>Lepeophtheirus</taxon>
    </lineage>
</organism>